<accession>A0A4Q2D1T4</accession>
<gene>
    <name evidence="3" type="ORF">EST38_g12677</name>
</gene>
<dbReference type="AlphaFoldDB" id="A0A4Q2D1T4"/>
<comment type="caution">
    <text evidence="3">The sequence shown here is derived from an EMBL/GenBank/DDBJ whole genome shotgun (WGS) entry which is preliminary data.</text>
</comment>
<sequence length="220" mass="24831">MPPKKDRVYWSIQDETALLNYLLEHKTEAGDGRNSKEPVFEGARAALQSAREADAKEAPKTLSSCKAKWSRLKATYELILKLKGLSGWSWDDRTGCSITADSQDVWEAFVVKNPDAAKFKNQGWVHLVLMSQILPDAVPKGHDVFRPSDRSIGASGGSQVTSQEQSLPPNGHHSPFWNIEDDNVELPDEVCVKVYFRYLNSSMRMKFGRWISKVDRYTAK</sequence>
<proteinExistence type="predicted"/>
<name>A0A4Q2D1T4_9AGAR</name>
<dbReference type="OrthoDB" id="3186724at2759"/>
<evidence type="ECO:0000313" key="3">
    <source>
        <dbReference type="EMBL" id="RXW13177.1"/>
    </source>
</evidence>
<protein>
    <recommendedName>
        <fullName evidence="2">Myb/SANT-like domain-containing protein</fullName>
    </recommendedName>
</protein>
<dbReference type="EMBL" id="SDEE01000989">
    <property type="protein sequence ID" value="RXW13177.1"/>
    <property type="molecule type" value="Genomic_DNA"/>
</dbReference>
<evidence type="ECO:0000259" key="2">
    <source>
        <dbReference type="Pfam" id="PF12776"/>
    </source>
</evidence>
<feature type="compositionally biased region" description="Polar residues" evidence="1">
    <location>
        <begin position="157"/>
        <end position="168"/>
    </location>
</feature>
<feature type="region of interest" description="Disordered" evidence="1">
    <location>
        <begin position="145"/>
        <end position="174"/>
    </location>
</feature>
<evidence type="ECO:0000313" key="4">
    <source>
        <dbReference type="Proteomes" id="UP000290288"/>
    </source>
</evidence>
<organism evidence="3 4">
    <name type="scientific">Candolleomyces aberdarensis</name>
    <dbReference type="NCBI Taxonomy" id="2316362"/>
    <lineage>
        <taxon>Eukaryota</taxon>
        <taxon>Fungi</taxon>
        <taxon>Dikarya</taxon>
        <taxon>Basidiomycota</taxon>
        <taxon>Agaricomycotina</taxon>
        <taxon>Agaricomycetes</taxon>
        <taxon>Agaricomycetidae</taxon>
        <taxon>Agaricales</taxon>
        <taxon>Agaricineae</taxon>
        <taxon>Psathyrellaceae</taxon>
        <taxon>Candolleomyces</taxon>
    </lineage>
</organism>
<dbReference type="Pfam" id="PF12776">
    <property type="entry name" value="Myb_DNA-bind_3"/>
    <property type="match status" value="1"/>
</dbReference>
<evidence type="ECO:0000256" key="1">
    <source>
        <dbReference type="SAM" id="MobiDB-lite"/>
    </source>
</evidence>
<dbReference type="Proteomes" id="UP000290288">
    <property type="component" value="Unassembled WGS sequence"/>
</dbReference>
<dbReference type="InterPro" id="IPR024752">
    <property type="entry name" value="Myb/SANT-like_dom"/>
</dbReference>
<feature type="domain" description="Myb/SANT-like" evidence="2">
    <location>
        <begin position="9"/>
        <end position="108"/>
    </location>
</feature>
<dbReference type="STRING" id="2316362.A0A4Q2D1T4"/>
<reference evidence="3 4" key="1">
    <citation type="submission" date="2019-01" db="EMBL/GenBank/DDBJ databases">
        <title>Draft genome sequence of Psathyrella aberdarensis IHI B618.</title>
        <authorList>
            <person name="Buettner E."/>
            <person name="Kellner H."/>
        </authorList>
    </citation>
    <scope>NUCLEOTIDE SEQUENCE [LARGE SCALE GENOMIC DNA]</scope>
    <source>
        <strain evidence="3 4">IHI B618</strain>
    </source>
</reference>
<keyword evidence="4" id="KW-1185">Reference proteome</keyword>